<dbReference type="SUPFAM" id="SSF48726">
    <property type="entry name" value="Immunoglobulin"/>
    <property type="match status" value="1"/>
</dbReference>
<dbReference type="Pfam" id="PF08204">
    <property type="entry name" value="V-set_CD47"/>
    <property type="match status" value="1"/>
</dbReference>
<dbReference type="CDD" id="cd16090">
    <property type="entry name" value="IgV_CD47"/>
    <property type="match status" value="1"/>
</dbReference>
<evidence type="ECO:0000256" key="16">
    <source>
        <dbReference type="SAM" id="SignalP"/>
    </source>
</evidence>
<evidence type="ECO:0000259" key="17">
    <source>
        <dbReference type="PROSITE" id="PS50835"/>
    </source>
</evidence>
<keyword evidence="9 15" id="KW-0472">Membrane</keyword>
<sequence>MWLLTVGALLAVLGAGSTQLVFNAVDFVEKYACNDTVVLPCIVTNLKENNDSSMHVSWKRQGQVIFSFNGPEQRIYRHESVPSANFLSKADLFKGIASLRLKNAEAPDGNYSCEVTELNREGETKMKLRTHMERQFDFIQSIVIAVLLFFIIILCWAQLGVIALKCETVRKKKRHITIACSIFTVVAIVAVVLFIQDGSISMNQIGLAFTILPAGLLMVLQYSIFKMVLDDLTHKGYALIGFQVVGYIVAVVGFALSVSACPSVLLSVVIAGLVVMAVADLLALAYVYSCSRMKDHQTPRKAVEEPLNDTKGVMLE</sequence>
<proteinExistence type="evidence at protein level"/>
<evidence type="ECO:0000256" key="1">
    <source>
        <dbReference type="ARBA" id="ARBA00004651"/>
    </source>
</evidence>
<reference evidence="19" key="2">
    <citation type="submission" date="2020-11" db="EMBL/GenBank/DDBJ databases">
        <title>Gallus gallus (Chicken) genome, bGalGal1, GRCg7b, maternal haplotype autosomes + Z &amp; W.</title>
        <authorList>
            <person name="Warren W."/>
            <person name="Formenti G."/>
            <person name="Fedrigo O."/>
            <person name="Haase B."/>
            <person name="Mountcastle J."/>
            <person name="Balacco J."/>
            <person name="Tracey A."/>
            <person name="Schneider V."/>
            <person name="Okimoto R."/>
            <person name="Cheng H."/>
            <person name="Hawken R."/>
            <person name="Howe K."/>
            <person name="Jarvis E.D."/>
        </authorList>
    </citation>
    <scope>NUCLEOTIDE SEQUENCE [LARGE SCALE GENOMIC DNA]</scope>
    <source>
        <strain evidence="19">Broiler</strain>
    </source>
</reference>
<feature type="transmembrane region" description="Helical" evidence="15">
    <location>
        <begin position="138"/>
        <end position="164"/>
    </location>
</feature>
<dbReference type="SMR" id="Q5ZL65"/>
<evidence type="ECO:0000256" key="10">
    <source>
        <dbReference type="ARBA" id="ARBA00023157"/>
    </source>
</evidence>
<keyword evidence="4" id="KW-0597">Phosphoprotein</keyword>
<evidence type="ECO:0000313" key="18">
    <source>
        <dbReference type="EMBL" id="CAG31528.1"/>
    </source>
</evidence>
<evidence type="ECO:0000256" key="6">
    <source>
        <dbReference type="ARBA" id="ARBA00022729"/>
    </source>
</evidence>
<dbReference type="InterPro" id="IPR006704">
    <property type="entry name" value="CD47"/>
</dbReference>
<evidence type="ECO:0000256" key="2">
    <source>
        <dbReference type="ARBA" id="ARBA00015454"/>
    </source>
</evidence>
<reference evidence="18" key="1">
    <citation type="journal article" date="2005" name="Genome Biol.">
        <title>Full-length cDNAs from chicken bursal lymphocytes to facilitate gene function analysis.</title>
        <authorList>
            <person name="Caldwell R.B."/>
            <person name="Kierzek A.M."/>
            <person name="Arakawa H."/>
            <person name="Bezzubov Y."/>
            <person name="Zaim J."/>
            <person name="Fiedler P."/>
            <person name="Kutter S."/>
            <person name="Blagodatski A."/>
            <person name="Kostovska D."/>
            <person name="Koter M."/>
            <person name="Plachy J."/>
            <person name="Carninci P."/>
            <person name="Hayashizaki Y."/>
            <person name="Buerstedde J.M."/>
        </authorList>
    </citation>
    <scope>NUCLEOTIDE SEQUENCE</scope>
    <source>
        <strain evidence="18">CB</strain>
        <tissue evidence="18">Bursa</tissue>
    </source>
</reference>
<organism evidence="18">
    <name type="scientific">Gallus gallus</name>
    <name type="common">Chicken</name>
    <dbReference type="NCBI Taxonomy" id="9031"/>
    <lineage>
        <taxon>Eukaryota</taxon>
        <taxon>Metazoa</taxon>
        <taxon>Chordata</taxon>
        <taxon>Craniata</taxon>
        <taxon>Vertebrata</taxon>
        <taxon>Euteleostomi</taxon>
        <taxon>Archelosauria</taxon>
        <taxon>Archosauria</taxon>
        <taxon>Dinosauria</taxon>
        <taxon>Saurischia</taxon>
        <taxon>Theropoda</taxon>
        <taxon>Coelurosauria</taxon>
        <taxon>Aves</taxon>
        <taxon>Neognathae</taxon>
        <taxon>Galloanserae</taxon>
        <taxon>Galliformes</taxon>
        <taxon>Phasianidae</taxon>
        <taxon>Phasianinae</taxon>
        <taxon>Gallus</taxon>
    </lineage>
</organism>
<dbReference type="HOGENOM" id="CLU_860392_0_0_1"/>
<name>Q5ZL65_CHICK</name>
<dbReference type="GO" id="GO:0070053">
    <property type="term" value="F:thrombospondin receptor activity"/>
    <property type="evidence" value="ECO:0007669"/>
    <property type="project" value="InterPro"/>
</dbReference>
<evidence type="ECO:0000256" key="13">
    <source>
        <dbReference type="ARBA" id="ARBA00023319"/>
    </source>
</evidence>
<dbReference type="InterPro" id="IPR013147">
    <property type="entry name" value="CD47-like_TM"/>
</dbReference>
<dbReference type="RefSeq" id="XP_015151695.1">
    <property type="nucleotide sequence ID" value="XM_015296209.4"/>
</dbReference>
<dbReference type="Bgee" id="ENSGALG00000015355">
    <property type="expression patterns" value="Expressed in spermatocyte and 14 other cell types or tissues"/>
</dbReference>
<evidence type="ECO:0000256" key="11">
    <source>
        <dbReference type="ARBA" id="ARBA00023180"/>
    </source>
</evidence>
<dbReference type="InterPro" id="IPR007110">
    <property type="entry name" value="Ig-like_dom"/>
</dbReference>
<evidence type="ECO:0000256" key="7">
    <source>
        <dbReference type="ARBA" id="ARBA00022889"/>
    </source>
</evidence>
<dbReference type="GO" id="GO:0005886">
    <property type="term" value="C:plasma membrane"/>
    <property type="evidence" value="ECO:0007669"/>
    <property type="project" value="UniProtKB-SubCell"/>
</dbReference>
<dbReference type="GeneTree" id="ENSGT00390000007697"/>
<dbReference type="InterPro" id="IPR036179">
    <property type="entry name" value="Ig-like_dom_sf"/>
</dbReference>
<evidence type="ECO:0000256" key="15">
    <source>
        <dbReference type="SAM" id="Phobius"/>
    </source>
</evidence>
<keyword evidence="8 15" id="KW-1133">Transmembrane helix</keyword>
<dbReference type="Pfam" id="PF04549">
    <property type="entry name" value="CD47"/>
    <property type="match status" value="1"/>
</dbReference>
<dbReference type="Gene3D" id="2.60.40.10">
    <property type="entry name" value="Immunoglobulins"/>
    <property type="match status" value="1"/>
</dbReference>
<evidence type="ECO:0000256" key="9">
    <source>
        <dbReference type="ARBA" id="ARBA00023136"/>
    </source>
</evidence>
<dbReference type="KEGG" id="gga:418408"/>
<keyword evidence="12" id="KW-0873">Pyrrolidone carboxylic acid</keyword>
<comment type="subcellular location">
    <subcellularLocation>
        <location evidence="1">Cell membrane</location>
        <topology evidence="1">Multi-pass membrane protein</topology>
    </subcellularLocation>
</comment>
<feature type="signal peptide" evidence="16">
    <location>
        <begin position="1"/>
        <end position="18"/>
    </location>
</feature>
<dbReference type="Proteomes" id="UP000000539">
    <property type="component" value="Chromosome 1"/>
</dbReference>
<evidence type="ECO:0000313" key="19">
    <source>
        <dbReference type="Ensembl" id="ENSGALP00010006279.1"/>
    </source>
</evidence>
<evidence type="ECO:0000256" key="8">
    <source>
        <dbReference type="ARBA" id="ARBA00022989"/>
    </source>
</evidence>
<dbReference type="PANTHER" id="PTHR10613:SF0">
    <property type="entry name" value="LEUKOCYTE SURFACE ANTIGEN CD47"/>
    <property type="match status" value="1"/>
</dbReference>
<protein>
    <recommendedName>
        <fullName evidence="2">Leukocyte surface antigen CD47</fullName>
    </recommendedName>
    <alternativeName>
        <fullName evidence="14">Integrin-associated protein</fullName>
    </alternativeName>
</protein>
<gene>
    <name evidence="19" type="primary">CD47</name>
    <name evidence="18" type="ORF">RCJMB04_7h11</name>
</gene>
<keyword evidence="21" id="KW-1267">Proteomics identification</keyword>
<dbReference type="InterPro" id="IPR013270">
    <property type="entry name" value="CD47_Vset"/>
</dbReference>
<dbReference type="EMBL" id="AJ719869">
    <property type="protein sequence ID" value="CAG31528.1"/>
    <property type="molecule type" value="mRNA"/>
</dbReference>
<dbReference type="InterPro" id="IPR037805">
    <property type="entry name" value="IgV_CD47"/>
</dbReference>
<dbReference type="Ensembl" id="ENSGALT00010011003.1">
    <property type="protein sequence ID" value="ENSGALP00010006279.1"/>
    <property type="gene ID" value="ENSGALG00010004736.1"/>
</dbReference>
<dbReference type="GeneID" id="418408"/>
<evidence type="ECO:0000256" key="4">
    <source>
        <dbReference type="ARBA" id="ARBA00022553"/>
    </source>
</evidence>
<evidence type="ECO:0000256" key="3">
    <source>
        <dbReference type="ARBA" id="ARBA00022475"/>
    </source>
</evidence>
<dbReference type="CTD" id="961"/>
<evidence type="ECO:0007829" key="21">
    <source>
        <dbReference type="PeptideAtlas" id="Q5ZL65"/>
    </source>
</evidence>
<evidence type="ECO:0000256" key="12">
    <source>
        <dbReference type="ARBA" id="ARBA00023283"/>
    </source>
</evidence>
<keyword evidence="3" id="KW-1003">Cell membrane</keyword>
<dbReference type="RefSeq" id="XP_046763773.1">
    <property type="nucleotide sequence ID" value="XM_046907817.1"/>
</dbReference>
<keyword evidence="6 16" id="KW-0732">Signal</keyword>
<evidence type="ECO:0000313" key="20">
    <source>
        <dbReference type="Proteomes" id="UP000000539"/>
    </source>
</evidence>
<dbReference type="PROSITE" id="PS50835">
    <property type="entry name" value="IG_LIKE"/>
    <property type="match status" value="1"/>
</dbReference>
<keyword evidence="13" id="KW-0393">Immunoglobulin domain</keyword>
<dbReference type="VEuPathDB" id="HostDB:geneid_418408"/>
<dbReference type="GO" id="GO:0050729">
    <property type="term" value="P:positive regulation of inflammatory response"/>
    <property type="evidence" value="ECO:0007669"/>
    <property type="project" value="InterPro"/>
</dbReference>
<dbReference type="GO" id="GO:0050766">
    <property type="term" value="P:positive regulation of phagocytosis"/>
    <property type="evidence" value="ECO:0007669"/>
    <property type="project" value="InterPro"/>
</dbReference>
<keyword evidence="20" id="KW-1185">Reference proteome</keyword>
<dbReference type="GO" id="GO:0022409">
    <property type="term" value="P:positive regulation of cell-cell adhesion"/>
    <property type="evidence" value="ECO:0007669"/>
    <property type="project" value="InterPro"/>
</dbReference>
<feature type="transmembrane region" description="Helical" evidence="15">
    <location>
        <begin position="237"/>
        <end position="258"/>
    </location>
</feature>
<dbReference type="RefSeq" id="NP_001004388.2">
    <property type="nucleotide sequence ID" value="NM_001004388.3"/>
</dbReference>
<evidence type="ECO:0000256" key="5">
    <source>
        <dbReference type="ARBA" id="ARBA00022692"/>
    </source>
</evidence>
<feature type="transmembrane region" description="Helical" evidence="15">
    <location>
        <begin position="264"/>
        <end position="288"/>
    </location>
</feature>
<feature type="transmembrane region" description="Helical" evidence="15">
    <location>
        <begin position="176"/>
        <end position="195"/>
    </location>
</feature>
<evidence type="ECO:0000256" key="14">
    <source>
        <dbReference type="ARBA" id="ARBA00033289"/>
    </source>
</evidence>
<dbReference type="GO" id="GO:0007155">
    <property type="term" value="P:cell adhesion"/>
    <property type="evidence" value="ECO:0007669"/>
    <property type="project" value="UniProtKB-KW"/>
</dbReference>
<keyword evidence="5 15" id="KW-0812">Transmembrane</keyword>
<reference evidence="19" key="3">
    <citation type="submission" date="2025-05" db="UniProtKB">
        <authorList>
            <consortium name="Ensembl"/>
        </authorList>
    </citation>
    <scope>IDENTIFICATION</scope>
    <source>
        <strain evidence="19">broiler</strain>
    </source>
</reference>
<keyword evidence="10" id="KW-1015">Disulfide bond</keyword>
<accession>Q5ZL65</accession>
<feature type="domain" description="Ig-like" evidence="17">
    <location>
        <begin position="34"/>
        <end position="129"/>
    </location>
</feature>
<keyword evidence="7" id="KW-0130">Cell adhesion</keyword>
<feature type="chain" id="PRO_5014310220" description="Leukocyte surface antigen CD47" evidence="16">
    <location>
        <begin position="19"/>
        <end position="316"/>
    </location>
</feature>
<keyword evidence="11" id="KW-0325">Glycoprotein</keyword>
<dbReference type="OrthoDB" id="9112332at2759"/>
<feature type="transmembrane region" description="Helical" evidence="15">
    <location>
        <begin position="207"/>
        <end position="225"/>
    </location>
</feature>
<dbReference type="PANTHER" id="PTHR10613">
    <property type="entry name" value="LEUKOCYTE SURFACE ANTIGEN CD47"/>
    <property type="match status" value="1"/>
</dbReference>
<dbReference type="AlphaFoldDB" id="Q5ZL65"/>
<dbReference type="InterPro" id="IPR013783">
    <property type="entry name" value="Ig-like_fold"/>
</dbReference>